<name>A0A7H0I753_9ACTN</name>
<feature type="compositionally biased region" description="Low complexity" evidence="1">
    <location>
        <begin position="90"/>
        <end position="111"/>
    </location>
</feature>
<proteinExistence type="predicted"/>
<dbReference type="RefSeq" id="WP_187745658.1">
    <property type="nucleotide sequence ID" value="NZ_CP060828.1"/>
</dbReference>
<evidence type="ECO:0000313" key="3">
    <source>
        <dbReference type="Proteomes" id="UP000516052"/>
    </source>
</evidence>
<gene>
    <name evidence="2" type="ORF">IAG44_03445</name>
</gene>
<evidence type="ECO:0000256" key="1">
    <source>
        <dbReference type="SAM" id="MobiDB-lite"/>
    </source>
</evidence>
<dbReference type="AlphaFoldDB" id="A0A7H0I753"/>
<sequence>MRAASASRGVRSVHRAGAVLVFALVVLVHVFGCAHGPTAAEHVRTDALALTAPAACEPPPGHPKAPSHGTESHCCTEDAPLLQSAPDHGTAVTTAAPADLPAAPALPHLSGTPPPPLSPGNDRARLGVWRT</sequence>
<evidence type="ECO:0000313" key="2">
    <source>
        <dbReference type="EMBL" id="QNP68619.1"/>
    </source>
</evidence>
<organism evidence="2 3">
    <name type="scientific">Streptomyces roseirectus</name>
    <dbReference type="NCBI Taxonomy" id="2768066"/>
    <lineage>
        <taxon>Bacteria</taxon>
        <taxon>Bacillati</taxon>
        <taxon>Actinomycetota</taxon>
        <taxon>Actinomycetes</taxon>
        <taxon>Kitasatosporales</taxon>
        <taxon>Streptomycetaceae</taxon>
        <taxon>Streptomyces</taxon>
    </lineage>
</organism>
<accession>A0A7H0I753</accession>
<dbReference type="Proteomes" id="UP000516052">
    <property type="component" value="Chromosome"/>
</dbReference>
<dbReference type="EMBL" id="CP060828">
    <property type="protein sequence ID" value="QNP68619.1"/>
    <property type="molecule type" value="Genomic_DNA"/>
</dbReference>
<protein>
    <submittedName>
        <fullName evidence="2">Uncharacterized protein</fullName>
    </submittedName>
</protein>
<keyword evidence="3" id="KW-1185">Reference proteome</keyword>
<reference evidence="2 3" key="1">
    <citation type="submission" date="2020-08" db="EMBL/GenBank/DDBJ databases">
        <title>A novel species.</title>
        <authorList>
            <person name="Gao J."/>
        </authorList>
    </citation>
    <scope>NUCLEOTIDE SEQUENCE [LARGE SCALE GENOMIC DNA]</scope>
    <source>
        <strain evidence="2 3">CRXT-G-22</strain>
    </source>
</reference>
<dbReference type="KEGG" id="sroi:IAG44_03445"/>
<feature type="region of interest" description="Disordered" evidence="1">
    <location>
        <begin position="54"/>
        <end position="131"/>
    </location>
</feature>